<comment type="caution">
    <text evidence="2">The sequence shown here is derived from an EMBL/GenBank/DDBJ whole genome shotgun (WGS) entry which is preliminary data.</text>
</comment>
<protein>
    <submittedName>
        <fullName evidence="2">Uncharacterized protein</fullName>
    </submittedName>
</protein>
<keyword evidence="3" id="KW-1185">Reference proteome</keyword>
<dbReference type="PANTHER" id="PTHR12161:SF65">
    <property type="entry name" value="IST1-LIKE PROTEIN"/>
    <property type="match status" value="1"/>
</dbReference>
<dbReference type="Proteomes" id="UP001153076">
    <property type="component" value="Unassembled WGS sequence"/>
</dbReference>
<comment type="similarity">
    <text evidence="1">Belongs to the IST1 family.</text>
</comment>
<evidence type="ECO:0000313" key="3">
    <source>
        <dbReference type="Proteomes" id="UP001153076"/>
    </source>
</evidence>
<dbReference type="PANTHER" id="PTHR12161">
    <property type="entry name" value="IST1 FAMILY MEMBER"/>
    <property type="match status" value="1"/>
</dbReference>
<dbReference type="AlphaFoldDB" id="A0A9Q1GUU8"/>
<reference evidence="2" key="1">
    <citation type="submission" date="2022-04" db="EMBL/GenBank/DDBJ databases">
        <title>Carnegiea gigantea Genome sequencing and assembly v2.</title>
        <authorList>
            <person name="Copetti D."/>
            <person name="Sanderson M.J."/>
            <person name="Burquez A."/>
            <person name="Wojciechowski M.F."/>
        </authorList>
    </citation>
    <scope>NUCLEOTIDE SEQUENCE</scope>
    <source>
        <strain evidence="2">SGP5-SGP5p</strain>
        <tissue evidence="2">Aerial part</tissue>
    </source>
</reference>
<organism evidence="2 3">
    <name type="scientific">Carnegiea gigantea</name>
    <dbReference type="NCBI Taxonomy" id="171969"/>
    <lineage>
        <taxon>Eukaryota</taxon>
        <taxon>Viridiplantae</taxon>
        <taxon>Streptophyta</taxon>
        <taxon>Embryophyta</taxon>
        <taxon>Tracheophyta</taxon>
        <taxon>Spermatophyta</taxon>
        <taxon>Magnoliopsida</taxon>
        <taxon>eudicotyledons</taxon>
        <taxon>Gunneridae</taxon>
        <taxon>Pentapetalae</taxon>
        <taxon>Caryophyllales</taxon>
        <taxon>Cactineae</taxon>
        <taxon>Cactaceae</taxon>
        <taxon>Cactoideae</taxon>
        <taxon>Echinocereeae</taxon>
        <taxon>Carnegiea</taxon>
    </lineage>
</organism>
<dbReference type="GO" id="GO:0015031">
    <property type="term" value="P:protein transport"/>
    <property type="evidence" value="ECO:0007669"/>
    <property type="project" value="InterPro"/>
</dbReference>
<dbReference type="Gene3D" id="1.20.1260.60">
    <property type="entry name" value="Vacuolar protein sorting-associated protein Ist1"/>
    <property type="match status" value="2"/>
</dbReference>
<dbReference type="EMBL" id="JAKOGI010001036">
    <property type="protein sequence ID" value="KAJ8428257.1"/>
    <property type="molecule type" value="Genomic_DNA"/>
</dbReference>
<name>A0A9Q1GUU8_9CARY</name>
<gene>
    <name evidence="2" type="ORF">Cgig2_011937</name>
</gene>
<dbReference type="Pfam" id="PF03398">
    <property type="entry name" value="Ist1"/>
    <property type="match status" value="1"/>
</dbReference>
<dbReference type="OrthoDB" id="29853at2759"/>
<evidence type="ECO:0000313" key="2">
    <source>
        <dbReference type="EMBL" id="KAJ8428257.1"/>
    </source>
</evidence>
<evidence type="ECO:0000256" key="1">
    <source>
        <dbReference type="ARBA" id="ARBA00005536"/>
    </source>
</evidence>
<accession>A0A9Q1GUU8</accession>
<proteinExistence type="inferred from homology"/>
<sequence length="228" mass="25509">MFDGASNVNRAARTVLAAPWGSRSPSEIFSFVEGSVVHTSSPQGAAINVEGFRSRSLAAKFNMGKTLDALLGRRSSKLSTLLEHAINRTALLKNRQQALFSFSRSDIVQLLQLSYEEQALLRVLILNPAPTGECPNELKEATSSLIFASSRIGDFPELQHIREYFSSKFGKEYSSQVIEFPRYLGVNDKMIEKLSRRKPSVESRIDFLKEIAMDNGLTLHLNENTQQR</sequence>
<dbReference type="InterPro" id="IPR005061">
    <property type="entry name" value="Ist1"/>
</dbReference>
<dbReference type="InterPro" id="IPR042277">
    <property type="entry name" value="IST1-like"/>
</dbReference>